<proteinExistence type="predicted"/>
<keyword evidence="3" id="KW-1185">Reference proteome</keyword>
<gene>
    <name evidence="2" type="ORF">NSU_3113</name>
</gene>
<name>G6EFJ2_9SPHN</name>
<dbReference type="STRING" id="1088721.JI59_04380"/>
<organism evidence="2 3">
    <name type="scientific">Novosphingobium pentaromativorans US6-1</name>
    <dbReference type="NCBI Taxonomy" id="1088721"/>
    <lineage>
        <taxon>Bacteria</taxon>
        <taxon>Pseudomonadati</taxon>
        <taxon>Pseudomonadota</taxon>
        <taxon>Alphaproteobacteria</taxon>
        <taxon>Sphingomonadales</taxon>
        <taxon>Sphingomonadaceae</taxon>
        <taxon>Novosphingobium</taxon>
    </lineage>
</organism>
<accession>G6EFJ2</accession>
<dbReference type="PATRIC" id="fig|1088721.3.peg.3070"/>
<dbReference type="OrthoDB" id="8759063at2"/>
<evidence type="ECO:0000256" key="1">
    <source>
        <dbReference type="SAM" id="MobiDB-lite"/>
    </source>
</evidence>
<dbReference type="RefSeq" id="WP_007014021.1">
    <property type="nucleotide sequence ID" value="NZ_AGFM01000049.1"/>
</dbReference>
<protein>
    <submittedName>
        <fullName evidence="2">Phage-related tail protein</fullName>
    </submittedName>
</protein>
<dbReference type="EMBL" id="AGFM01000049">
    <property type="protein sequence ID" value="EHJ59940.1"/>
    <property type="molecule type" value="Genomic_DNA"/>
</dbReference>
<feature type="region of interest" description="Disordered" evidence="1">
    <location>
        <begin position="51"/>
        <end position="72"/>
    </location>
</feature>
<dbReference type="eggNOG" id="COG5004">
    <property type="taxonomic scope" value="Bacteria"/>
</dbReference>
<dbReference type="Proteomes" id="UP000004030">
    <property type="component" value="Unassembled WGS sequence"/>
</dbReference>
<dbReference type="KEGG" id="npn:JI59_04380"/>
<dbReference type="Pfam" id="PF05489">
    <property type="entry name" value="Phage_tail_X"/>
    <property type="match status" value="1"/>
</dbReference>
<dbReference type="AlphaFoldDB" id="G6EFJ2"/>
<evidence type="ECO:0000313" key="3">
    <source>
        <dbReference type="Proteomes" id="UP000004030"/>
    </source>
</evidence>
<dbReference type="InterPro" id="IPR008861">
    <property type="entry name" value="GpX-like"/>
</dbReference>
<comment type="caution">
    <text evidence="2">The sequence shown here is derived from an EMBL/GenBank/DDBJ whole genome shotgun (WGS) entry which is preliminary data.</text>
</comment>
<reference evidence="2 3" key="1">
    <citation type="journal article" date="2012" name="J. Bacteriol.">
        <title>Genome sequence of benzo(a)pyrene-degrading bacterium Novosphingobium pentaromativorans US6-1.</title>
        <authorList>
            <person name="Luo Y.R."/>
            <person name="Kang S.G."/>
            <person name="Kim S.J."/>
            <person name="Kim M.R."/>
            <person name="Li N."/>
            <person name="Lee J.H."/>
            <person name="Kwon K.K."/>
        </authorList>
    </citation>
    <scope>NUCLEOTIDE SEQUENCE [LARGE SCALE GENOMIC DNA]</scope>
    <source>
        <strain evidence="2 3">US6-1</strain>
    </source>
</reference>
<evidence type="ECO:0000313" key="2">
    <source>
        <dbReference type="EMBL" id="EHJ59940.1"/>
    </source>
</evidence>
<sequence>MARNAIALQGDTLDLICWRELGTTAGKVVERAYELNVGLAEVGTVLPEGTQVTLPDPPSAAAGTLETVNLWD</sequence>